<reference evidence="2 3" key="1">
    <citation type="submission" date="2017-03" db="EMBL/GenBank/DDBJ databases">
        <title>Genome sequence of Sphingomonas mucosissima DSM 17494.</title>
        <authorList>
            <person name="Poehlein A."/>
            <person name="Wuebbeler J.H."/>
            <person name="Steinbuechel A."/>
            <person name="Daniel R."/>
        </authorList>
    </citation>
    <scope>NUCLEOTIDE SEQUENCE [LARGE SCALE GENOMIC DNA]</scope>
    <source>
        <strain evidence="2 3">DSM 17494</strain>
    </source>
</reference>
<dbReference type="AlphaFoldDB" id="A0A245ZJ68"/>
<name>A0A245ZJ68_9SPHN</name>
<dbReference type="EMBL" id="NBBJ01000003">
    <property type="protein sequence ID" value="OWK29784.1"/>
    <property type="molecule type" value="Genomic_DNA"/>
</dbReference>
<evidence type="ECO:0000256" key="1">
    <source>
        <dbReference type="SAM" id="Phobius"/>
    </source>
</evidence>
<proteinExistence type="predicted"/>
<evidence type="ECO:0000313" key="2">
    <source>
        <dbReference type="EMBL" id="OWK29784.1"/>
    </source>
</evidence>
<gene>
    <name evidence="2" type="ORF">SPMU_22050</name>
</gene>
<keyword evidence="1" id="KW-1133">Transmembrane helix</keyword>
<keyword evidence="1" id="KW-0472">Membrane</keyword>
<sequence length="81" mass="8466">MKARFGNEFARYALVSLSTSEVTVSKIEEVQNTVQNTPGLGKKMAKYGAVGAIVAIPIPFIGPVIGAAVGAGVAYARRDKI</sequence>
<organism evidence="2 3">
    <name type="scientific">Sphingomonas mucosissima</name>
    <dbReference type="NCBI Taxonomy" id="370959"/>
    <lineage>
        <taxon>Bacteria</taxon>
        <taxon>Pseudomonadati</taxon>
        <taxon>Pseudomonadota</taxon>
        <taxon>Alphaproteobacteria</taxon>
        <taxon>Sphingomonadales</taxon>
        <taxon>Sphingomonadaceae</taxon>
        <taxon>Sphingomonas</taxon>
    </lineage>
</organism>
<protein>
    <submittedName>
        <fullName evidence="2">Uncharacterized protein</fullName>
    </submittedName>
</protein>
<evidence type="ECO:0000313" key="3">
    <source>
        <dbReference type="Proteomes" id="UP000197783"/>
    </source>
</evidence>
<feature type="transmembrane region" description="Helical" evidence="1">
    <location>
        <begin position="47"/>
        <end position="76"/>
    </location>
</feature>
<comment type="caution">
    <text evidence="2">The sequence shown here is derived from an EMBL/GenBank/DDBJ whole genome shotgun (WGS) entry which is preliminary data.</text>
</comment>
<accession>A0A245ZJ68</accession>
<keyword evidence="3" id="KW-1185">Reference proteome</keyword>
<dbReference type="Proteomes" id="UP000197783">
    <property type="component" value="Unassembled WGS sequence"/>
</dbReference>
<keyword evidence="1" id="KW-0812">Transmembrane</keyword>